<comment type="cofactor">
    <cofactor evidence="2">
        <name>Zn(2+)</name>
        <dbReference type="ChEBI" id="CHEBI:29105"/>
    </cofactor>
</comment>
<reference evidence="19 20" key="1">
    <citation type="submission" date="2017-03" db="EMBL/GenBank/DDBJ databases">
        <authorList>
            <person name="Afonso C.L."/>
            <person name="Miller P.J."/>
            <person name="Scott M.A."/>
            <person name="Spackman E."/>
            <person name="Goraichik I."/>
            <person name="Dimitrov K.M."/>
            <person name="Suarez D.L."/>
            <person name="Swayne D.E."/>
        </authorList>
    </citation>
    <scope>NUCLEOTIDE SEQUENCE [LARGE SCALE GENOMIC DNA]</scope>
    <source>
        <strain evidence="19">PRJEB14757</strain>
    </source>
</reference>
<keyword evidence="20" id="KW-1185">Reference proteome</keyword>
<evidence type="ECO:0000256" key="3">
    <source>
        <dbReference type="ARBA" id="ARBA00010136"/>
    </source>
</evidence>
<dbReference type="PANTHER" id="PTHR46322">
    <property type="entry name" value="PUROMYCIN-SENSITIVE AMINOPEPTIDASE"/>
    <property type="match status" value="1"/>
</dbReference>
<dbReference type="OrthoDB" id="9816201at2"/>
<evidence type="ECO:0000256" key="13">
    <source>
        <dbReference type="ARBA" id="ARBA00059739"/>
    </source>
</evidence>
<evidence type="ECO:0000313" key="19">
    <source>
        <dbReference type="EMBL" id="SLM30542.1"/>
    </source>
</evidence>
<keyword evidence="6 19" id="KW-0031">Aminopeptidase</keyword>
<dbReference type="InterPro" id="IPR035414">
    <property type="entry name" value="Peptidase_M1_pepN_Ig-like"/>
</dbReference>
<dbReference type="NCBIfam" id="TIGR02414">
    <property type="entry name" value="pepN_proteo"/>
    <property type="match status" value="1"/>
</dbReference>
<dbReference type="Pfam" id="PF17432">
    <property type="entry name" value="DUF3458_C"/>
    <property type="match status" value="1"/>
</dbReference>
<evidence type="ECO:0000256" key="1">
    <source>
        <dbReference type="ARBA" id="ARBA00000098"/>
    </source>
</evidence>
<dbReference type="InterPro" id="IPR038438">
    <property type="entry name" value="PepN_Ig-like_sf"/>
</dbReference>
<dbReference type="EMBL" id="FWEV01000147">
    <property type="protein sequence ID" value="SLM30542.1"/>
    <property type="molecule type" value="Genomic_DNA"/>
</dbReference>
<feature type="region of interest" description="Disordered" evidence="14">
    <location>
        <begin position="496"/>
        <end position="522"/>
    </location>
</feature>
<feature type="domain" description="Peptidase M1 alanyl aminopeptidase Ig-like fold" evidence="16">
    <location>
        <begin position="448"/>
        <end position="562"/>
    </location>
</feature>
<dbReference type="Pfam" id="PF11940">
    <property type="entry name" value="DUF3458"/>
    <property type="match status" value="1"/>
</dbReference>
<evidence type="ECO:0000259" key="15">
    <source>
        <dbReference type="Pfam" id="PF01433"/>
    </source>
</evidence>
<dbReference type="GO" id="GO:0008270">
    <property type="term" value="F:zinc ion binding"/>
    <property type="evidence" value="ECO:0007669"/>
    <property type="project" value="InterPro"/>
</dbReference>
<dbReference type="InterPro" id="IPR037144">
    <property type="entry name" value="Peptidase_M1_pepN_C_sf"/>
</dbReference>
<evidence type="ECO:0000256" key="14">
    <source>
        <dbReference type="SAM" id="MobiDB-lite"/>
    </source>
</evidence>
<dbReference type="InterPro" id="IPR027268">
    <property type="entry name" value="Peptidase_M4/M1_CTD_sf"/>
</dbReference>
<accession>A0A1W1HDS9</accession>
<dbReference type="InterPro" id="IPR042097">
    <property type="entry name" value="Aminopeptidase_N-like_N_sf"/>
</dbReference>
<dbReference type="Pfam" id="PF01433">
    <property type="entry name" value="Peptidase_M1"/>
    <property type="match status" value="1"/>
</dbReference>
<dbReference type="RefSeq" id="WP_080808679.1">
    <property type="nucleotide sequence ID" value="NZ_LT828562.1"/>
</dbReference>
<evidence type="ECO:0000256" key="9">
    <source>
        <dbReference type="ARBA" id="ARBA00022801"/>
    </source>
</evidence>
<dbReference type="FunFam" id="2.60.40.1840:FF:000001">
    <property type="entry name" value="Aminopeptidase N"/>
    <property type="match status" value="1"/>
</dbReference>
<feature type="domain" description="Peptidase M1 membrane alanine aminopeptidase" evidence="15">
    <location>
        <begin position="230"/>
        <end position="440"/>
    </location>
</feature>
<dbReference type="GO" id="GO:0006508">
    <property type="term" value="P:proteolysis"/>
    <property type="evidence" value="ECO:0007669"/>
    <property type="project" value="UniProtKB-KW"/>
</dbReference>
<evidence type="ECO:0000256" key="10">
    <source>
        <dbReference type="ARBA" id="ARBA00022833"/>
    </source>
</evidence>
<dbReference type="Pfam" id="PF17900">
    <property type="entry name" value="Peptidase_M1_N"/>
    <property type="match status" value="1"/>
</dbReference>
<dbReference type="Gene3D" id="2.60.40.1840">
    <property type="match status" value="1"/>
</dbReference>
<dbReference type="CDD" id="cd09600">
    <property type="entry name" value="M1_APN"/>
    <property type="match status" value="1"/>
</dbReference>
<evidence type="ECO:0000259" key="16">
    <source>
        <dbReference type="Pfam" id="PF11940"/>
    </source>
</evidence>
<gene>
    <name evidence="19" type="primary">pepN</name>
    <name evidence="19" type="ORF">MTBBW1_2300014</name>
</gene>
<evidence type="ECO:0000256" key="4">
    <source>
        <dbReference type="ARBA" id="ARBA00012564"/>
    </source>
</evidence>
<organism evidence="19 20">
    <name type="scientific">Desulfamplus magnetovallimortis</name>
    <dbReference type="NCBI Taxonomy" id="1246637"/>
    <lineage>
        <taxon>Bacteria</taxon>
        <taxon>Pseudomonadati</taxon>
        <taxon>Thermodesulfobacteriota</taxon>
        <taxon>Desulfobacteria</taxon>
        <taxon>Desulfobacterales</taxon>
        <taxon>Desulfobacteraceae</taxon>
        <taxon>Desulfamplus</taxon>
    </lineage>
</organism>
<evidence type="ECO:0000259" key="17">
    <source>
        <dbReference type="Pfam" id="PF17432"/>
    </source>
</evidence>
<dbReference type="GO" id="GO:0016285">
    <property type="term" value="F:alanyl aminopeptidase activity"/>
    <property type="evidence" value="ECO:0007669"/>
    <property type="project" value="UniProtKB-EC"/>
</dbReference>
<name>A0A1W1HDS9_9BACT</name>
<dbReference type="Proteomes" id="UP000191931">
    <property type="component" value="Unassembled WGS sequence"/>
</dbReference>
<keyword evidence="7" id="KW-0645">Protease</keyword>
<evidence type="ECO:0000259" key="18">
    <source>
        <dbReference type="Pfam" id="PF17900"/>
    </source>
</evidence>
<evidence type="ECO:0000256" key="5">
    <source>
        <dbReference type="ARBA" id="ARBA00015611"/>
    </source>
</evidence>
<evidence type="ECO:0000256" key="6">
    <source>
        <dbReference type="ARBA" id="ARBA00022438"/>
    </source>
</evidence>
<evidence type="ECO:0000256" key="8">
    <source>
        <dbReference type="ARBA" id="ARBA00022723"/>
    </source>
</evidence>
<comment type="function">
    <text evidence="13">Aminopeptidase N is involved in the degradation of intracellular peptides generated by protein breakdown during normal growth as well as in response to nutrient starvation.</text>
</comment>
<dbReference type="Gene3D" id="1.10.390.10">
    <property type="entry name" value="Neutral Protease Domain 2"/>
    <property type="match status" value="1"/>
</dbReference>
<dbReference type="STRING" id="1246637.MTBBW1_2300014"/>
<keyword evidence="11" id="KW-0482">Metalloprotease</keyword>
<sequence>MKTHTPKYLKDYRPPAYWIDKIDLQFDLADDQTIVTSTMKIRRNNDVSDKLTPLVLDCRDLDIISVVADDMVLCSADYELTPETFTLPRVPELFVLEIKNRLVPHNNTALEGLYRSGRTFCTQCEAQGFRRITCFPDRPDVMTLFSCIITAEKKKYPVLLSNGNPVASGDLDNGRHYVKWEDPFKKPSYLFALVAGDLSCIEDHFTTFSGKNITLKIFVEHENKDKCSHAMKSLKESMAWDEERFGREYDLDLYQIVAVNDFNMGAMENKGLNIFNSKYVLAKTETATDTDFMNIQRVIAHEYFHNWTGNRITLKNWFQLSLKEGLTVFRDQEFSSDLNSRAVQRISDVRKLRTFQFPEDAGSMAHPVRPESYIEMNNFYTMTVYEKGSEVIRMMFEILGRELFRKGMDLYFARFDGQAVTTEDFVQIMEEASGIDLSQFRLWYSQSGTPRIKVKREYDSANRTLTIHLTQNTPPDHNQSEKKPLHIPVKYGLVSLSDSNGNSEPSGNSEPNGNSEPHRNPEQNDHILHLKEQHQTFTFNDIAPETRPSLFREFSAPVIIENDFSAEDLAFLMANDTDEFNRWDAAQQLYFMELKRIIGLLQDEKASNPDKTYNDMAPPLSEHLVNAFRESLCNTTLDRALIAQTITLPGESEIAQQYDPIDVDAIHRARQIMKQTIAEKLATELDDIIDLCSKADPEDLSHEAMADRSLKNIALSYIGSLDSTSSHQIIHKHYINAMNMTDKIGALSILCNSTCEESTLNQALAQFHLMWREDPLVLDKWFTVQASSTRPGTLENIKALTCHPDFSWRNPNRVRSVMSILGTGNPYIFHRKDGNGYAFFAEKIIQLDKINSQIAARLAGAFNHWKKYDLQRRTLMQQQLEIMVNTPDLSRDVYEIVSKALSA</sequence>
<dbReference type="PRINTS" id="PR00756">
    <property type="entry name" value="ALADIPTASE"/>
</dbReference>
<feature type="domain" description="Aminopeptidase N-like N-terminal" evidence="18">
    <location>
        <begin position="24"/>
        <end position="190"/>
    </location>
</feature>
<dbReference type="EC" id="3.4.11.2" evidence="4"/>
<dbReference type="Gene3D" id="2.60.40.1730">
    <property type="entry name" value="tricorn interacting facor f3 domain"/>
    <property type="match status" value="1"/>
</dbReference>
<evidence type="ECO:0000256" key="11">
    <source>
        <dbReference type="ARBA" id="ARBA00023049"/>
    </source>
</evidence>
<dbReference type="InterPro" id="IPR001930">
    <property type="entry name" value="Peptidase_M1"/>
</dbReference>
<dbReference type="FunFam" id="2.60.40.1730:FF:000005">
    <property type="entry name" value="Aminopeptidase N"/>
    <property type="match status" value="1"/>
</dbReference>
<keyword evidence="8" id="KW-0479">Metal-binding</keyword>
<comment type="catalytic activity">
    <reaction evidence="1">
        <text>Release of an N-terminal amino acid, Xaa-|-Yaa- from a peptide, amide or arylamide. Xaa is preferably Ala, but may be most amino acids including Pro (slow action). When a terminal hydrophobic residue is followed by a prolyl residue, the two may be released as an intact Xaa-Pro dipeptide.</text>
        <dbReference type="EC" id="3.4.11.2"/>
    </reaction>
</comment>
<dbReference type="InterPro" id="IPR014782">
    <property type="entry name" value="Peptidase_M1_dom"/>
</dbReference>
<dbReference type="FunFam" id="3.30.2010.30:FF:000002">
    <property type="entry name" value="Putative aminopeptidase N"/>
    <property type="match status" value="1"/>
</dbReference>
<dbReference type="AlphaFoldDB" id="A0A1W1HDS9"/>
<dbReference type="Gene3D" id="1.25.50.10">
    <property type="entry name" value="Peptidase M1, alanyl aminopeptidase, C-terminal domain"/>
    <property type="match status" value="1"/>
</dbReference>
<evidence type="ECO:0000256" key="12">
    <source>
        <dbReference type="ARBA" id="ARBA00029840"/>
    </source>
</evidence>
<dbReference type="SUPFAM" id="SSF55486">
    <property type="entry name" value="Metalloproteases ('zincins'), catalytic domain"/>
    <property type="match status" value="1"/>
</dbReference>
<comment type="similarity">
    <text evidence="3">Belongs to the peptidase M1 family.</text>
</comment>
<dbReference type="PANTHER" id="PTHR46322:SF1">
    <property type="entry name" value="PUROMYCIN-SENSITIVE AMINOPEPTIDASE"/>
    <property type="match status" value="1"/>
</dbReference>
<keyword evidence="9 19" id="KW-0378">Hydrolase</keyword>
<dbReference type="InterPro" id="IPR012779">
    <property type="entry name" value="Peptidase_M1_pepN"/>
</dbReference>
<proteinExistence type="inferred from homology"/>
<evidence type="ECO:0000313" key="20">
    <source>
        <dbReference type="Proteomes" id="UP000191931"/>
    </source>
</evidence>
<dbReference type="InterPro" id="IPR045357">
    <property type="entry name" value="Aminopeptidase_N-like_N"/>
</dbReference>
<protein>
    <recommendedName>
        <fullName evidence="5">Aminopeptidase N</fullName>
        <ecNumber evidence="4">3.4.11.2</ecNumber>
    </recommendedName>
    <alternativeName>
        <fullName evidence="12">Alpha-aminoacylpeptide hydrolase</fullName>
    </alternativeName>
</protein>
<evidence type="ECO:0000256" key="2">
    <source>
        <dbReference type="ARBA" id="ARBA00001947"/>
    </source>
</evidence>
<dbReference type="InterPro" id="IPR024601">
    <property type="entry name" value="Peptidase_M1_pepN_C"/>
</dbReference>
<keyword evidence="10" id="KW-0862">Zinc</keyword>
<dbReference type="Gene3D" id="3.30.2010.30">
    <property type="match status" value="1"/>
</dbReference>
<dbReference type="GO" id="GO:0008237">
    <property type="term" value="F:metallopeptidase activity"/>
    <property type="evidence" value="ECO:0007669"/>
    <property type="project" value="UniProtKB-KW"/>
</dbReference>
<feature type="compositionally biased region" description="Low complexity" evidence="14">
    <location>
        <begin position="499"/>
        <end position="515"/>
    </location>
</feature>
<dbReference type="SUPFAM" id="SSF63737">
    <property type="entry name" value="Leukotriene A4 hydrolase N-terminal domain"/>
    <property type="match status" value="1"/>
</dbReference>
<evidence type="ECO:0000256" key="7">
    <source>
        <dbReference type="ARBA" id="ARBA00022670"/>
    </source>
</evidence>
<feature type="domain" description="Peptidase M1 alanyl aminopeptidase C-terminal" evidence="17">
    <location>
        <begin position="567"/>
        <end position="901"/>
    </location>
</feature>